<reference evidence="2 3" key="1">
    <citation type="submission" date="2015-06" db="EMBL/GenBank/DDBJ databases">
        <title>Survival trade-offs in plant roots during colonization by closely related pathogenic and mutualistic fungi.</title>
        <authorList>
            <person name="Hacquard S."/>
            <person name="Kracher B."/>
            <person name="Hiruma K."/>
            <person name="Weinman A."/>
            <person name="Muench P."/>
            <person name="Garrido Oter R."/>
            <person name="Ver Loren van Themaat E."/>
            <person name="Dallerey J.-F."/>
            <person name="Damm U."/>
            <person name="Henrissat B."/>
            <person name="Lespinet O."/>
            <person name="Thon M."/>
            <person name="Kemen E."/>
            <person name="McHardy A.C."/>
            <person name="Schulze-Lefert P."/>
            <person name="O'Connell R.J."/>
        </authorList>
    </citation>
    <scope>NUCLEOTIDE SEQUENCE [LARGE SCALE GENOMIC DNA]</scope>
    <source>
        <strain evidence="2 3">0861</strain>
    </source>
</reference>
<feature type="transmembrane region" description="Helical" evidence="1">
    <location>
        <begin position="136"/>
        <end position="158"/>
    </location>
</feature>
<keyword evidence="3" id="KW-1185">Reference proteome</keyword>
<keyword evidence="1" id="KW-1133">Transmembrane helix</keyword>
<comment type="caution">
    <text evidence="2">The sequence shown here is derived from an EMBL/GenBank/DDBJ whole genome shotgun (WGS) entry which is preliminary data.</text>
</comment>
<proteinExistence type="predicted"/>
<keyword evidence="1" id="KW-0812">Transmembrane</keyword>
<dbReference type="Proteomes" id="UP000076552">
    <property type="component" value="Unassembled WGS sequence"/>
</dbReference>
<accession>A0A166PDK3</accession>
<sequence>MPRGAVPHARPGSGPVMLQETPRVTNLYNSARSIVLMLIMLSITASGTLTVIISKMRPDEFNHSVVVALAVFLVICQNGILLGFVLQNCIGLPPSGLGKTIFIYYFMWIVMEAVGFVFIDHMWLHSWPELVKNLCVTWMLLSVLTVGFWTLGIVAVIGKRYERQSLTRSTAMIRTETRQMQTNRLAPVVVREARDEESATSVRPPPYVSVREMKNEHA</sequence>
<dbReference type="AlphaFoldDB" id="A0A166PDK3"/>
<gene>
    <name evidence="2" type="ORF">CT0861_08637</name>
</gene>
<feature type="transmembrane region" description="Helical" evidence="1">
    <location>
        <begin position="33"/>
        <end position="53"/>
    </location>
</feature>
<organism evidence="2 3">
    <name type="scientific">Colletotrichum tofieldiae</name>
    <dbReference type="NCBI Taxonomy" id="708197"/>
    <lineage>
        <taxon>Eukaryota</taxon>
        <taxon>Fungi</taxon>
        <taxon>Dikarya</taxon>
        <taxon>Ascomycota</taxon>
        <taxon>Pezizomycotina</taxon>
        <taxon>Sordariomycetes</taxon>
        <taxon>Hypocreomycetidae</taxon>
        <taxon>Glomerellales</taxon>
        <taxon>Glomerellaceae</taxon>
        <taxon>Colletotrichum</taxon>
        <taxon>Colletotrichum spaethianum species complex</taxon>
    </lineage>
</organism>
<feature type="transmembrane region" description="Helical" evidence="1">
    <location>
        <begin position="102"/>
        <end position="124"/>
    </location>
</feature>
<dbReference type="EMBL" id="LFIV01000168">
    <property type="protein sequence ID" value="KZL66656.1"/>
    <property type="molecule type" value="Genomic_DNA"/>
</dbReference>
<feature type="transmembrane region" description="Helical" evidence="1">
    <location>
        <begin position="65"/>
        <end position="90"/>
    </location>
</feature>
<evidence type="ECO:0000313" key="2">
    <source>
        <dbReference type="EMBL" id="KZL66656.1"/>
    </source>
</evidence>
<protein>
    <submittedName>
        <fullName evidence="2">Uncharacterized protein</fullName>
    </submittedName>
</protein>
<evidence type="ECO:0000256" key="1">
    <source>
        <dbReference type="SAM" id="Phobius"/>
    </source>
</evidence>
<name>A0A166PDK3_9PEZI</name>
<keyword evidence="1" id="KW-0472">Membrane</keyword>
<evidence type="ECO:0000313" key="3">
    <source>
        <dbReference type="Proteomes" id="UP000076552"/>
    </source>
</evidence>